<organism evidence="8 9">
    <name type="scientific">Staphylotrichum longicolle</name>
    <dbReference type="NCBI Taxonomy" id="669026"/>
    <lineage>
        <taxon>Eukaryota</taxon>
        <taxon>Fungi</taxon>
        <taxon>Dikarya</taxon>
        <taxon>Ascomycota</taxon>
        <taxon>Pezizomycotina</taxon>
        <taxon>Sordariomycetes</taxon>
        <taxon>Sordariomycetidae</taxon>
        <taxon>Sordariales</taxon>
        <taxon>Chaetomiaceae</taxon>
        <taxon>Staphylotrichum</taxon>
    </lineage>
</organism>
<accession>A0AAD4ETM5</accession>
<feature type="coiled-coil region" evidence="6">
    <location>
        <begin position="196"/>
        <end position="236"/>
    </location>
</feature>
<dbReference type="AlphaFoldDB" id="A0AAD4ETM5"/>
<evidence type="ECO:0000256" key="7">
    <source>
        <dbReference type="SAM" id="MobiDB-lite"/>
    </source>
</evidence>
<sequence>MPPVLRSDSGPGAHDGALSNWETAVLNCFPDICPDFLNTQGPDHACDPQRIITHLLDEQEQGRSYPKRSNSLKRKRPKEEEENEENEEEEVRRRFENADPRLASKGRDYVKLYTKTAKVLLKASFPQRYSDDIESTLKENNYQLYTTYVALDKATWSPDDPPNRLKKFGVRVSHPQDIFRNSAIEAEMDALAAFDAASAACQAKAQVREAKQAEEKRKEQEEAENLERAKAEGTLADCGCCYEELPLNRMVHCNGETVHWFCPECARRNAETAVGLSKYHLGCMSVDGCDASFSLDQRRVFLDDKLTTALELIEQEAVLRMAEIENLATCPFCPYAAEYPPVEENKEFRCENPDCRVCYVCSKSCDYSHFDDATRGGKKGNCPLFDSVEQRHEEDVTAAEEEARKKIAQENPALDSDMLKFQFSEKVKQDEERRKAANPAPRHHGMAAHMPGFIGAPNILLAYWCSKRTGLLPSTLHPLTGPLSPKLSAMYRHITKNELSSRHMLPCEYEMENKLLRQHGNKHVHKLPSKHKPLSNSRSRHKPPSKPPNRHRRPGTLKLFDQMQRNKKASTRLLETGVLSLGKCLGHGIGSTKILNPESSNDCDSSR</sequence>
<dbReference type="InterPro" id="IPR051628">
    <property type="entry name" value="LUBAC_E3_Ligases"/>
</dbReference>
<comment type="pathway">
    <text evidence="1">Protein modification; protein ubiquitination.</text>
</comment>
<keyword evidence="4" id="KW-0833">Ubl conjugation pathway</keyword>
<keyword evidence="6" id="KW-0175">Coiled coil</keyword>
<evidence type="ECO:0000313" key="9">
    <source>
        <dbReference type="Proteomes" id="UP001197093"/>
    </source>
</evidence>
<comment type="caution">
    <text evidence="8">The sequence shown here is derived from an EMBL/GenBank/DDBJ whole genome shotgun (WGS) entry which is preliminary data.</text>
</comment>
<evidence type="ECO:0000256" key="2">
    <source>
        <dbReference type="ARBA" id="ARBA00022723"/>
    </source>
</evidence>
<dbReference type="InterPro" id="IPR047544">
    <property type="entry name" value="RING-HC_RBR_RNF216"/>
</dbReference>
<dbReference type="Proteomes" id="UP001197093">
    <property type="component" value="Unassembled WGS sequence"/>
</dbReference>
<evidence type="ECO:0008006" key="10">
    <source>
        <dbReference type="Google" id="ProtNLM"/>
    </source>
</evidence>
<evidence type="ECO:0000256" key="3">
    <source>
        <dbReference type="ARBA" id="ARBA00022771"/>
    </source>
</evidence>
<proteinExistence type="predicted"/>
<keyword evidence="9" id="KW-1185">Reference proteome</keyword>
<keyword evidence="3" id="KW-0863">Zinc-finger</keyword>
<dbReference type="EMBL" id="JAHCVI010000003">
    <property type="protein sequence ID" value="KAG7287324.1"/>
    <property type="molecule type" value="Genomic_DNA"/>
</dbReference>
<evidence type="ECO:0000256" key="1">
    <source>
        <dbReference type="ARBA" id="ARBA00004906"/>
    </source>
</evidence>
<evidence type="ECO:0000313" key="8">
    <source>
        <dbReference type="EMBL" id="KAG7287324.1"/>
    </source>
</evidence>
<evidence type="ECO:0000256" key="5">
    <source>
        <dbReference type="ARBA" id="ARBA00022833"/>
    </source>
</evidence>
<dbReference type="PANTHER" id="PTHR22770">
    <property type="entry name" value="UBIQUITIN CONJUGATING ENZYME 7 INTERACTING PROTEIN-RELATED"/>
    <property type="match status" value="1"/>
</dbReference>
<reference evidence="8" key="1">
    <citation type="submission" date="2023-02" db="EMBL/GenBank/DDBJ databases">
        <authorList>
            <person name="Palmer J.M."/>
        </authorList>
    </citation>
    <scope>NUCLEOTIDE SEQUENCE</scope>
    <source>
        <strain evidence="8">FW57</strain>
    </source>
</reference>
<keyword evidence="5" id="KW-0862">Zinc</keyword>
<dbReference type="CDD" id="cd16630">
    <property type="entry name" value="RING-HC_RBR_RNF216"/>
    <property type="match status" value="1"/>
</dbReference>
<evidence type="ECO:0000256" key="4">
    <source>
        <dbReference type="ARBA" id="ARBA00022786"/>
    </source>
</evidence>
<protein>
    <recommendedName>
        <fullName evidence="10">RING-type domain-containing protein</fullName>
    </recommendedName>
</protein>
<evidence type="ECO:0000256" key="6">
    <source>
        <dbReference type="SAM" id="Coils"/>
    </source>
</evidence>
<feature type="compositionally biased region" description="Acidic residues" evidence="7">
    <location>
        <begin position="80"/>
        <end position="89"/>
    </location>
</feature>
<name>A0AAD4ETM5_9PEZI</name>
<dbReference type="GO" id="GO:0008270">
    <property type="term" value="F:zinc ion binding"/>
    <property type="evidence" value="ECO:0007669"/>
    <property type="project" value="UniProtKB-KW"/>
</dbReference>
<dbReference type="Gene3D" id="3.30.40.10">
    <property type="entry name" value="Zinc/RING finger domain, C3HC4 (zinc finger)"/>
    <property type="match status" value="1"/>
</dbReference>
<gene>
    <name evidence="8" type="ORF">NEMBOFW57_006833</name>
</gene>
<dbReference type="PANTHER" id="PTHR22770:SF47">
    <property type="entry name" value="E3 UBIQUITIN-PROTEIN LIGASE RNF216"/>
    <property type="match status" value="1"/>
</dbReference>
<feature type="region of interest" description="Disordered" evidence="7">
    <location>
        <begin position="519"/>
        <end position="556"/>
    </location>
</feature>
<keyword evidence="2" id="KW-0479">Metal-binding</keyword>
<feature type="region of interest" description="Disordered" evidence="7">
    <location>
        <begin position="57"/>
        <end position="94"/>
    </location>
</feature>
<feature type="compositionally biased region" description="Basic residues" evidence="7">
    <location>
        <begin position="519"/>
        <end position="555"/>
    </location>
</feature>
<dbReference type="InterPro" id="IPR013083">
    <property type="entry name" value="Znf_RING/FYVE/PHD"/>
</dbReference>